<dbReference type="RefSeq" id="WP_379104291.1">
    <property type="nucleotide sequence ID" value="NZ_JBHUGZ010000023.1"/>
</dbReference>
<reference evidence="3" key="1">
    <citation type="journal article" date="2019" name="Int. J. Syst. Evol. Microbiol.">
        <title>The Global Catalogue of Microorganisms (GCM) 10K type strain sequencing project: providing services to taxonomists for standard genome sequencing and annotation.</title>
        <authorList>
            <consortium name="The Broad Institute Genomics Platform"/>
            <consortium name="The Broad Institute Genome Sequencing Center for Infectious Disease"/>
            <person name="Wu L."/>
            <person name="Ma J."/>
        </authorList>
    </citation>
    <scope>NUCLEOTIDE SEQUENCE [LARGE SCALE GENOMIC DNA]</scope>
    <source>
        <strain evidence="3">CGMCC 1.16225</strain>
    </source>
</reference>
<comment type="caution">
    <text evidence="2">The sequence shown here is derived from an EMBL/GenBank/DDBJ whole genome shotgun (WGS) entry which is preliminary data.</text>
</comment>
<dbReference type="InterPro" id="IPR002711">
    <property type="entry name" value="HNH"/>
</dbReference>
<keyword evidence="2" id="KW-0540">Nuclease</keyword>
<gene>
    <name evidence="2" type="ORF">ACFSOZ_30700</name>
</gene>
<dbReference type="Pfam" id="PF01844">
    <property type="entry name" value="HNH"/>
    <property type="match status" value="1"/>
</dbReference>
<feature type="domain" description="HNH" evidence="1">
    <location>
        <begin position="24"/>
        <end position="71"/>
    </location>
</feature>
<dbReference type="Gene3D" id="1.10.30.50">
    <property type="match status" value="1"/>
</dbReference>
<accession>A0ABW4UKA3</accession>
<evidence type="ECO:0000313" key="2">
    <source>
        <dbReference type="EMBL" id="MFD1986805.1"/>
    </source>
</evidence>
<keyword evidence="2" id="KW-0378">Hydrolase</keyword>
<dbReference type="EMBL" id="JBHUGZ010000023">
    <property type="protein sequence ID" value="MFD1986805.1"/>
    <property type="molecule type" value="Genomic_DNA"/>
</dbReference>
<evidence type="ECO:0000313" key="3">
    <source>
        <dbReference type="Proteomes" id="UP001597405"/>
    </source>
</evidence>
<dbReference type="Proteomes" id="UP001597405">
    <property type="component" value="Unassembled WGS sequence"/>
</dbReference>
<organism evidence="2 3">
    <name type="scientific">Mesorhizobium newzealandense</name>
    <dbReference type="NCBI Taxonomy" id="1300302"/>
    <lineage>
        <taxon>Bacteria</taxon>
        <taxon>Pseudomonadati</taxon>
        <taxon>Pseudomonadota</taxon>
        <taxon>Alphaproteobacteria</taxon>
        <taxon>Hyphomicrobiales</taxon>
        <taxon>Phyllobacteriaceae</taxon>
        <taxon>Mesorhizobium</taxon>
    </lineage>
</organism>
<keyword evidence="2" id="KW-0255">Endonuclease</keyword>
<evidence type="ECO:0000259" key="1">
    <source>
        <dbReference type="Pfam" id="PF01844"/>
    </source>
</evidence>
<proteinExistence type="predicted"/>
<dbReference type="GO" id="GO:0004519">
    <property type="term" value="F:endonuclease activity"/>
    <property type="evidence" value="ECO:0007669"/>
    <property type="project" value="UniProtKB-KW"/>
</dbReference>
<keyword evidence="3" id="KW-1185">Reference proteome</keyword>
<protein>
    <submittedName>
        <fullName evidence="2">HNH endonuclease</fullName>
    </submittedName>
</protein>
<sequence>MKKLNHKSVKKVRSELSVIQGGICCYCKRPFEETGPRRVTLEHKTAQMYGGTNERSNLAAACHGCNHNRGRQMNAAKQRKEAGTRR</sequence>
<name>A0ABW4UKA3_9HYPH</name>